<gene>
    <name evidence="14" type="ORF">K8P03_02510</name>
</gene>
<comment type="catalytic activity">
    <reaction evidence="10 11">
        <text>(R)-pantoate + NADP(+) = 2-dehydropantoate + NADPH + H(+)</text>
        <dbReference type="Rhea" id="RHEA:16233"/>
        <dbReference type="ChEBI" id="CHEBI:11561"/>
        <dbReference type="ChEBI" id="CHEBI:15378"/>
        <dbReference type="ChEBI" id="CHEBI:15980"/>
        <dbReference type="ChEBI" id="CHEBI:57783"/>
        <dbReference type="ChEBI" id="CHEBI:58349"/>
        <dbReference type="EC" id="1.1.1.169"/>
    </reaction>
</comment>
<dbReference type="Pfam" id="PF08546">
    <property type="entry name" value="ApbA_C"/>
    <property type="match status" value="1"/>
</dbReference>
<feature type="domain" description="Ketopantoate reductase C-terminal" evidence="13">
    <location>
        <begin position="176"/>
        <end position="300"/>
    </location>
</feature>
<comment type="function">
    <text evidence="1 11">Catalyzes the NADPH-dependent reduction of ketopantoate into pantoic acid.</text>
</comment>
<keyword evidence="7 11" id="KW-0521">NADP</keyword>
<feature type="domain" description="Ketopantoate reductase N-terminal" evidence="12">
    <location>
        <begin position="3"/>
        <end position="150"/>
    </location>
</feature>
<dbReference type="InterPro" id="IPR013328">
    <property type="entry name" value="6PGD_dom2"/>
</dbReference>
<evidence type="ECO:0000256" key="1">
    <source>
        <dbReference type="ARBA" id="ARBA00002919"/>
    </source>
</evidence>
<evidence type="ECO:0000256" key="10">
    <source>
        <dbReference type="ARBA" id="ARBA00048793"/>
    </source>
</evidence>
<evidence type="ECO:0000256" key="7">
    <source>
        <dbReference type="ARBA" id="ARBA00022857"/>
    </source>
</evidence>
<sequence length="310" mass="34212">MRIAVLGAGAMGSIYAGHLSKNNQVILIDTNKELVEKINKDGVFLEEKGEKNNYKPQAYYDTKNLEPVDLMIVFVKSIFSEVAIEQNKHLISDKTLLMSLQNGAGHGEILNKFVSDDRVVLGTTEDNGAVLDLGFIRHGGEGKTNLGAYAKDNSIDFEELKSCFEGADFKINIEENIQQLIWNKIITNASLSVLTGILQVSIGHIARNEYSWKLCQKLIGEILEVGRAQGLSFDTESEIGKVKEVSINNPDGYTSIYADIKNARRTEVDTISGAIVKAGEKFGVKTPYSEMAVDLVHALELKNLSEKEKK</sequence>
<dbReference type="SUPFAM" id="SSF48179">
    <property type="entry name" value="6-phosphogluconate dehydrogenase C-terminal domain-like"/>
    <property type="match status" value="1"/>
</dbReference>
<dbReference type="InterPro" id="IPR013752">
    <property type="entry name" value="KPA_reductase"/>
</dbReference>
<evidence type="ECO:0000256" key="4">
    <source>
        <dbReference type="ARBA" id="ARBA00013014"/>
    </source>
</evidence>
<evidence type="ECO:0000259" key="13">
    <source>
        <dbReference type="Pfam" id="PF08546"/>
    </source>
</evidence>
<dbReference type="InterPro" id="IPR013332">
    <property type="entry name" value="KPR_N"/>
</dbReference>
<dbReference type="Proteomes" id="UP000734271">
    <property type="component" value="Unassembled WGS sequence"/>
</dbReference>
<dbReference type="Gene3D" id="3.40.50.720">
    <property type="entry name" value="NAD(P)-binding Rossmann-like Domain"/>
    <property type="match status" value="1"/>
</dbReference>
<proteinExistence type="inferred from homology"/>
<keyword evidence="8 11" id="KW-0560">Oxidoreductase</keyword>
<dbReference type="NCBIfam" id="TIGR00745">
    <property type="entry name" value="apbA_panE"/>
    <property type="match status" value="1"/>
</dbReference>
<organism evidence="14 15">
    <name type="scientific">Anaerococcus murdochii</name>
    <dbReference type="NCBI Taxonomy" id="411577"/>
    <lineage>
        <taxon>Bacteria</taxon>
        <taxon>Bacillati</taxon>
        <taxon>Bacillota</taxon>
        <taxon>Tissierellia</taxon>
        <taxon>Tissierellales</taxon>
        <taxon>Peptoniphilaceae</taxon>
        <taxon>Anaerococcus</taxon>
    </lineage>
</organism>
<evidence type="ECO:0000256" key="11">
    <source>
        <dbReference type="RuleBase" id="RU362068"/>
    </source>
</evidence>
<name>A0ABS7SXB5_9FIRM</name>
<evidence type="ECO:0000259" key="12">
    <source>
        <dbReference type="Pfam" id="PF02558"/>
    </source>
</evidence>
<dbReference type="InterPro" id="IPR008927">
    <property type="entry name" value="6-PGluconate_DH-like_C_sf"/>
</dbReference>
<evidence type="ECO:0000256" key="3">
    <source>
        <dbReference type="ARBA" id="ARBA00007870"/>
    </source>
</evidence>
<dbReference type="InterPro" id="IPR003710">
    <property type="entry name" value="ApbA"/>
</dbReference>
<dbReference type="RefSeq" id="WP_223418073.1">
    <property type="nucleotide sequence ID" value="NZ_JAIPME010000002.1"/>
</dbReference>
<evidence type="ECO:0000256" key="6">
    <source>
        <dbReference type="ARBA" id="ARBA00022655"/>
    </source>
</evidence>
<dbReference type="Gene3D" id="1.10.1040.10">
    <property type="entry name" value="N-(1-d-carboxylethyl)-l-norvaline Dehydrogenase, domain 2"/>
    <property type="match status" value="1"/>
</dbReference>
<dbReference type="SUPFAM" id="SSF51735">
    <property type="entry name" value="NAD(P)-binding Rossmann-fold domains"/>
    <property type="match status" value="1"/>
</dbReference>
<dbReference type="InterPro" id="IPR050838">
    <property type="entry name" value="Ketopantoate_reductase"/>
</dbReference>
<comment type="caution">
    <text evidence="14">The sequence shown here is derived from an EMBL/GenBank/DDBJ whole genome shotgun (WGS) entry which is preliminary data.</text>
</comment>
<evidence type="ECO:0000256" key="2">
    <source>
        <dbReference type="ARBA" id="ARBA00004994"/>
    </source>
</evidence>
<evidence type="ECO:0000256" key="9">
    <source>
        <dbReference type="ARBA" id="ARBA00032024"/>
    </source>
</evidence>
<evidence type="ECO:0000313" key="15">
    <source>
        <dbReference type="Proteomes" id="UP000734271"/>
    </source>
</evidence>
<dbReference type="Pfam" id="PF02558">
    <property type="entry name" value="ApbA"/>
    <property type="match status" value="1"/>
</dbReference>
<dbReference type="EMBL" id="JAIPME010000002">
    <property type="protein sequence ID" value="MBZ2386173.1"/>
    <property type="molecule type" value="Genomic_DNA"/>
</dbReference>
<dbReference type="PANTHER" id="PTHR43765:SF2">
    <property type="entry name" value="2-DEHYDROPANTOATE 2-REDUCTASE"/>
    <property type="match status" value="1"/>
</dbReference>
<reference evidence="14 15" key="1">
    <citation type="submission" date="2021-08" db="EMBL/GenBank/DDBJ databases">
        <title>FDA dAtabase for Regulatory Grade micrObial Sequences (FDA-ARGOS): Supporting development and validation of Infectious Disease Dx tests.</title>
        <authorList>
            <person name="Sproer C."/>
            <person name="Gronow S."/>
            <person name="Severitt S."/>
            <person name="Schroder I."/>
            <person name="Tallon L."/>
            <person name="Sadzewicz L."/>
            <person name="Zhao X."/>
            <person name="Boylan J."/>
            <person name="Ott S."/>
            <person name="Bowen H."/>
            <person name="Vavikolanu K."/>
            <person name="Hazen T."/>
            <person name="Aluvathingal J."/>
            <person name="Nadendla S."/>
            <person name="Lowell S."/>
            <person name="Myers T."/>
            <person name="Yan Y."/>
            <person name="Sichtig H."/>
        </authorList>
    </citation>
    <scope>NUCLEOTIDE SEQUENCE [LARGE SCALE GENOMIC DNA]</scope>
    <source>
        <strain evidence="14 15">FDAARGOS_1460</strain>
    </source>
</reference>
<protein>
    <recommendedName>
        <fullName evidence="5 11">2-dehydropantoate 2-reductase</fullName>
        <ecNumber evidence="4 11">1.1.1.169</ecNumber>
    </recommendedName>
    <alternativeName>
        <fullName evidence="9 11">Ketopantoate reductase</fullName>
    </alternativeName>
</protein>
<evidence type="ECO:0000313" key="14">
    <source>
        <dbReference type="EMBL" id="MBZ2386173.1"/>
    </source>
</evidence>
<comment type="similarity">
    <text evidence="3 11">Belongs to the ketopantoate reductase family.</text>
</comment>
<dbReference type="EC" id="1.1.1.169" evidence="4 11"/>
<evidence type="ECO:0000256" key="5">
    <source>
        <dbReference type="ARBA" id="ARBA00019465"/>
    </source>
</evidence>
<keyword evidence="15" id="KW-1185">Reference proteome</keyword>
<accession>A0ABS7SXB5</accession>
<dbReference type="PANTHER" id="PTHR43765">
    <property type="entry name" value="2-DEHYDROPANTOATE 2-REDUCTASE-RELATED"/>
    <property type="match status" value="1"/>
</dbReference>
<dbReference type="InterPro" id="IPR036291">
    <property type="entry name" value="NAD(P)-bd_dom_sf"/>
</dbReference>
<keyword evidence="6 11" id="KW-0566">Pantothenate biosynthesis</keyword>
<comment type="pathway">
    <text evidence="2 11">Cofactor biosynthesis; (R)-pantothenate biosynthesis; (R)-pantoate from 3-methyl-2-oxobutanoate: step 2/2.</text>
</comment>
<evidence type="ECO:0000256" key="8">
    <source>
        <dbReference type="ARBA" id="ARBA00023002"/>
    </source>
</evidence>